<dbReference type="GO" id="GO:0016020">
    <property type="term" value="C:membrane"/>
    <property type="evidence" value="ECO:0007669"/>
    <property type="project" value="UniProtKB-SubCell"/>
</dbReference>
<keyword evidence="7 10" id="KW-0472">Membrane</keyword>
<dbReference type="Gene3D" id="1.20.1440.130">
    <property type="entry name" value="VKOR domain"/>
    <property type="match status" value="1"/>
</dbReference>
<feature type="transmembrane region" description="Helical" evidence="10">
    <location>
        <begin position="7"/>
        <end position="27"/>
    </location>
</feature>
<sequence length="156" mass="17600">MKKLKINTIVIAFLVISFIGFLDATYLTVSHYRGTELNCTILQGCEEVTNSAYSVIYGVPVALLGMGYYLVIMTLSLFLLEMVLSMVFLETHESKILKILPYLTIFGFVASIWFVYLQIFVIGEICEYCMLSATTSTLLFILGIILLTKQKHARKS</sequence>
<dbReference type="Pfam" id="PF07884">
    <property type="entry name" value="VKOR"/>
    <property type="match status" value="1"/>
</dbReference>
<evidence type="ECO:0000256" key="2">
    <source>
        <dbReference type="ARBA" id="ARBA00006214"/>
    </source>
</evidence>
<dbReference type="InterPro" id="IPR012932">
    <property type="entry name" value="VKOR"/>
</dbReference>
<keyword evidence="5 10" id="KW-1133">Transmembrane helix</keyword>
<organism evidence="12 13">
    <name type="scientific">candidate division WWE3 bacterium CG_4_10_14_0_2_um_filter_41_14</name>
    <dbReference type="NCBI Taxonomy" id="1975072"/>
    <lineage>
        <taxon>Bacteria</taxon>
        <taxon>Katanobacteria</taxon>
    </lineage>
</organism>
<dbReference type="GO" id="GO:0048038">
    <property type="term" value="F:quinone binding"/>
    <property type="evidence" value="ECO:0007669"/>
    <property type="project" value="UniProtKB-KW"/>
</dbReference>
<dbReference type="PANTHER" id="PTHR34573">
    <property type="entry name" value="VKC DOMAIN-CONTAINING PROTEIN"/>
    <property type="match status" value="1"/>
</dbReference>
<dbReference type="PANTHER" id="PTHR34573:SF1">
    <property type="entry name" value="VITAMIN K EPOXIDE REDUCTASE DOMAIN-CONTAINING PROTEIN"/>
    <property type="match status" value="1"/>
</dbReference>
<evidence type="ECO:0000256" key="7">
    <source>
        <dbReference type="ARBA" id="ARBA00023136"/>
    </source>
</evidence>
<feature type="transmembrane region" description="Helical" evidence="10">
    <location>
        <begin position="128"/>
        <end position="147"/>
    </location>
</feature>
<accession>A0A2M7TIZ3</accession>
<evidence type="ECO:0000256" key="8">
    <source>
        <dbReference type="ARBA" id="ARBA00023157"/>
    </source>
</evidence>
<evidence type="ECO:0000256" key="9">
    <source>
        <dbReference type="ARBA" id="ARBA00023284"/>
    </source>
</evidence>
<evidence type="ECO:0000313" key="13">
    <source>
        <dbReference type="Proteomes" id="UP000228920"/>
    </source>
</evidence>
<keyword evidence="4" id="KW-0874">Quinone</keyword>
<feature type="transmembrane region" description="Helical" evidence="10">
    <location>
        <begin position="100"/>
        <end position="122"/>
    </location>
</feature>
<dbReference type="InterPro" id="IPR038354">
    <property type="entry name" value="VKOR_sf"/>
</dbReference>
<proteinExistence type="inferred from homology"/>
<comment type="caution">
    <text evidence="12">The sequence shown here is derived from an EMBL/GenBank/DDBJ whole genome shotgun (WGS) entry which is preliminary data.</text>
</comment>
<evidence type="ECO:0000256" key="10">
    <source>
        <dbReference type="SAM" id="Phobius"/>
    </source>
</evidence>
<name>A0A2M7TIZ3_UNCKA</name>
<evidence type="ECO:0000256" key="3">
    <source>
        <dbReference type="ARBA" id="ARBA00022692"/>
    </source>
</evidence>
<comment type="similarity">
    <text evidence="2">Belongs to the VKOR family.</text>
</comment>
<dbReference type="AlphaFoldDB" id="A0A2M7TIZ3"/>
<feature type="transmembrane region" description="Helical" evidence="10">
    <location>
        <begin position="67"/>
        <end position="88"/>
    </location>
</feature>
<evidence type="ECO:0000313" key="12">
    <source>
        <dbReference type="EMBL" id="PIZ46416.1"/>
    </source>
</evidence>
<dbReference type="EMBL" id="PFNL01000100">
    <property type="protein sequence ID" value="PIZ46416.1"/>
    <property type="molecule type" value="Genomic_DNA"/>
</dbReference>
<evidence type="ECO:0000256" key="4">
    <source>
        <dbReference type="ARBA" id="ARBA00022719"/>
    </source>
</evidence>
<reference evidence="13" key="1">
    <citation type="submission" date="2017-09" db="EMBL/GenBank/DDBJ databases">
        <title>Depth-based differentiation of microbial function through sediment-hosted aquifers and enrichment of novel symbionts in the deep terrestrial subsurface.</title>
        <authorList>
            <person name="Probst A.J."/>
            <person name="Ladd B."/>
            <person name="Jarett J.K."/>
            <person name="Geller-Mcgrath D.E."/>
            <person name="Sieber C.M.K."/>
            <person name="Emerson J.B."/>
            <person name="Anantharaman K."/>
            <person name="Thomas B.C."/>
            <person name="Malmstrom R."/>
            <person name="Stieglmeier M."/>
            <person name="Klingl A."/>
            <person name="Woyke T."/>
            <person name="Ryan C.M."/>
            <person name="Banfield J.F."/>
        </authorList>
    </citation>
    <scope>NUCLEOTIDE SEQUENCE [LARGE SCALE GENOMIC DNA]</scope>
</reference>
<evidence type="ECO:0000256" key="5">
    <source>
        <dbReference type="ARBA" id="ARBA00022989"/>
    </source>
</evidence>
<dbReference type="CDD" id="cd12916">
    <property type="entry name" value="VKOR_1"/>
    <property type="match status" value="1"/>
</dbReference>
<dbReference type="Proteomes" id="UP000228920">
    <property type="component" value="Unassembled WGS sequence"/>
</dbReference>
<evidence type="ECO:0000259" key="11">
    <source>
        <dbReference type="SMART" id="SM00756"/>
    </source>
</evidence>
<feature type="domain" description="Vitamin K epoxide reductase" evidence="11">
    <location>
        <begin position="6"/>
        <end position="147"/>
    </location>
</feature>
<evidence type="ECO:0000256" key="6">
    <source>
        <dbReference type="ARBA" id="ARBA00023002"/>
    </source>
</evidence>
<keyword evidence="9" id="KW-0676">Redox-active center</keyword>
<keyword evidence="3 10" id="KW-0812">Transmembrane</keyword>
<dbReference type="InterPro" id="IPR044698">
    <property type="entry name" value="VKOR/LTO1"/>
</dbReference>
<comment type="subcellular location">
    <subcellularLocation>
        <location evidence="1">Membrane</location>
        <topology evidence="1">Multi-pass membrane protein</topology>
    </subcellularLocation>
</comment>
<gene>
    <name evidence="12" type="ORF">COY32_03380</name>
</gene>
<dbReference type="GO" id="GO:0016491">
    <property type="term" value="F:oxidoreductase activity"/>
    <property type="evidence" value="ECO:0007669"/>
    <property type="project" value="UniProtKB-KW"/>
</dbReference>
<keyword evidence="6" id="KW-0560">Oxidoreductase</keyword>
<keyword evidence="8" id="KW-1015">Disulfide bond</keyword>
<dbReference type="SMART" id="SM00756">
    <property type="entry name" value="VKc"/>
    <property type="match status" value="1"/>
</dbReference>
<protein>
    <recommendedName>
        <fullName evidence="11">Vitamin K epoxide reductase domain-containing protein</fullName>
    </recommendedName>
</protein>
<evidence type="ECO:0000256" key="1">
    <source>
        <dbReference type="ARBA" id="ARBA00004141"/>
    </source>
</evidence>